<dbReference type="PANTHER" id="PTHR43712:SF2">
    <property type="entry name" value="O-METHYLTRANSFERASE CICE"/>
    <property type="match status" value="1"/>
</dbReference>
<dbReference type="Pfam" id="PF00891">
    <property type="entry name" value="Methyltransf_2"/>
    <property type="match status" value="1"/>
</dbReference>
<gene>
    <name evidence="7" type="ORF">A1O9_11721</name>
</gene>
<dbReference type="SUPFAM" id="SSF53335">
    <property type="entry name" value="S-adenosyl-L-methionine-dependent methyltransferases"/>
    <property type="match status" value="1"/>
</dbReference>
<comment type="caution">
    <text evidence="7">The sequence shown here is derived from an EMBL/GenBank/DDBJ whole genome shotgun (WGS) entry which is preliminary data.</text>
</comment>
<dbReference type="InterPro" id="IPR001077">
    <property type="entry name" value="COMT_C"/>
</dbReference>
<evidence type="ECO:0000256" key="1">
    <source>
        <dbReference type="ARBA" id="ARBA00022603"/>
    </source>
</evidence>
<dbReference type="InterPro" id="IPR029063">
    <property type="entry name" value="SAM-dependent_MTases_sf"/>
</dbReference>
<dbReference type="EMBL" id="AMGV01000019">
    <property type="protein sequence ID" value="KEF52095.1"/>
    <property type="molecule type" value="Genomic_DNA"/>
</dbReference>
<dbReference type="PIRSF" id="PIRSF005739">
    <property type="entry name" value="O-mtase"/>
    <property type="match status" value="1"/>
</dbReference>
<dbReference type="VEuPathDB" id="FungiDB:A1O9_11721"/>
<dbReference type="HOGENOM" id="CLU_005533_5_0_1"/>
<evidence type="ECO:0000256" key="2">
    <source>
        <dbReference type="ARBA" id="ARBA00022679"/>
    </source>
</evidence>
<evidence type="ECO:0000259" key="6">
    <source>
        <dbReference type="Pfam" id="PF08100"/>
    </source>
</evidence>
<dbReference type="PROSITE" id="PS51683">
    <property type="entry name" value="SAM_OMT_II"/>
    <property type="match status" value="1"/>
</dbReference>
<dbReference type="InterPro" id="IPR012967">
    <property type="entry name" value="COMT_dimerisation"/>
</dbReference>
<accession>A0A072P924</accession>
<dbReference type="STRING" id="1182545.A0A072P924"/>
<keyword evidence="3" id="KW-0949">S-adenosyl-L-methionine</keyword>
<keyword evidence="1" id="KW-0489">Methyltransferase</keyword>
<dbReference type="OrthoDB" id="4120519at2759"/>
<evidence type="ECO:0000256" key="4">
    <source>
        <dbReference type="PIRSR" id="PIRSR005739-1"/>
    </source>
</evidence>
<dbReference type="Pfam" id="PF08100">
    <property type="entry name" value="Dimerisation"/>
    <property type="match status" value="1"/>
</dbReference>
<organism evidence="7 8">
    <name type="scientific">Exophiala aquamarina CBS 119918</name>
    <dbReference type="NCBI Taxonomy" id="1182545"/>
    <lineage>
        <taxon>Eukaryota</taxon>
        <taxon>Fungi</taxon>
        <taxon>Dikarya</taxon>
        <taxon>Ascomycota</taxon>
        <taxon>Pezizomycotina</taxon>
        <taxon>Eurotiomycetes</taxon>
        <taxon>Chaetothyriomycetidae</taxon>
        <taxon>Chaetothyriales</taxon>
        <taxon>Herpotrichiellaceae</taxon>
        <taxon>Exophiala</taxon>
    </lineage>
</organism>
<reference evidence="7 8" key="1">
    <citation type="submission" date="2013-03" db="EMBL/GenBank/DDBJ databases">
        <title>The Genome Sequence of Exophiala aquamarina CBS 119918.</title>
        <authorList>
            <consortium name="The Broad Institute Genomics Platform"/>
            <person name="Cuomo C."/>
            <person name="de Hoog S."/>
            <person name="Gorbushina A."/>
            <person name="Walker B."/>
            <person name="Young S.K."/>
            <person name="Zeng Q."/>
            <person name="Gargeya S."/>
            <person name="Fitzgerald M."/>
            <person name="Haas B."/>
            <person name="Abouelleil A."/>
            <person name="Allen A.W."/>
            <person name="Alvarado L."/>
            <person name="Arachchi H.M."/>
            <person name="Berlin A.M."/>
            <person name="Chapman S.B."/>
            <person name="Gainer-Dewar J."/>
            <person name="Goldberg J."/>
            <person name="Griggs A."/>
            <person name="Gujja S."/>
            <person name="Hansen M."/>
            <person name="Howarth C."/>
            <person name="Imamovic A."/>
            <person name="Ireland A."/>
            <person name="Larimer J."/>
            <person name="McCowan C."/>
            <person name="Murphy C."/>
            <person name="Pearson M."/>
            <person name="Poon T.W."/>
            <person name="Priest M."/>
            <person name="Roberts A."/>
            <person name="Saif S."/>
            <person name="Shea T."/>
            <person name="Sisk P."/>
            <person name="Sykes S."/>
            <person name="Wortman J."/>
            <person name="Nusbaum C."/>
            <person name="Birren B."/>
        </authorList>
    </citation>
    <scope>NUCLEOTIDE SEQUENCE [LARGE SCALE GENOMIC DNA]</scope>
    <source>
        <strain evidence="7 8">CBS 119918</strain>
    </source>
</reference>
<dbReference type="SUPFAM" id="SSF46785">
    <property type="entry name" value="Winged helix' DNA-binding domain"/>
    <property type="match status" value="1"/>
</dbReference>
<dbReference type="AlphaFoldDB" id="A0A072P924"/>
<protein>
    <submittedName>
        <fullName evidence="7">Uncharacterized protein</fullName>
    </submittedName>
</protein>
<dbReference type="InterPro" id="IPR036390">
    <property type="entry name" value="WH_DNA-bd_sf"/>
</dbReference>
<evidence type="ECO:0000313" key="8">
    <source>
        <dbReference type="Proteomes" id="UP000027920"/>
    </source>
</evidence>
<evidence type="ECO:0000256" key="3">
    <source>
        <dbReference type="ARBA" id="ARBA00022691"/>
    </source>
</evidence>
<evidence type="ECO:0000259" key="5">
    <source>
        <dbReference type="Pfam" id="PF00891"/>
    </source>
</evidence>
<keyword evidence="8" id="KW-1185">Reference proteome</keyword>
<feature type="active site" description="Proton acceptor" evidence="4">
    <location>
        <position position="306"/>
    </location>
</feature>
<dbReference type="Proteomes" id="UP000027920">
    <property type="component" value="Unassembled WGS sequence"/>
</dbReference>
<evidence type="ECO:0000313" key="7">
    <source>
        <dbReference type="EMBL" id="KEF52095.1"/>
    </source>
</evidence>
<dbReference type="GeneID" id="25286618"/>
<dbReference type="PANTHER" id="PTHR43712">
    <property type="entry name" value="PUTATIVE (AFU_ORTHOLOGUE AFUA_4G14580)-RELATED"/>
    <property type="match status" value="1"/>
</dbReference>
<dbReference type="GO" id="GO:0008171">
    <property type="term" value="F:O-methyltransferase activity"/>
    <property type="evidence" value="ECO:0007669"/>
    <property type="project" value="InterPro"/>
</dbReference>
<dbReference type="Gene3D" id="3.40.50.150">
    <property type="entry name" value="Vaccinia Virus protein VP39"/>
    <property type="match status" value="1"/>
</dbReference>
<dbReference type="Gene3D" id="1.10.10.10">
    <property type="entry name" value="Winged helix-like DNA-binding domain superfamily/Winged helix DNA-binding domain"/>
    <property type="match status" value="1"/>
</dbReference>
<dbReference type="RefSeq" id="XP_013254685.1">
    <property type="nucleotide sequence ID" value="XM_013399231.1"/>
</dbReference>
<dbReference type="GO" id="GO:0032259">
    <property type="term" value="P:methylation"/>
    <property type="evidence" value="ECO:0007669"/>
    <property type="project" value="UniProtKB-KW"/>
</dbReference>
<dbReference type="InterPro" id="IPR016461">
    <property type="entry name" value="COMT-like"/>
</dbReference>
<keyword evidence="2" id="KW-0808">Transferase</keyword>
<dbReference type="GO" id="GO:0046983">
    <property type="term" value="F:protein dimerization activity"/>
    <property type="evidence" value="ECO:0007669"/>
    <property type="project" value="InterPro"/>
</dbReference>
<sequence length="397" mass="43589">MATPQDDVKTLLALRDSLNASIDAYVSLTPDQRSQKPVVNKSRQQMWSTANKIACETVNPAQGATQLAFMPWLNAVVRTALDLDIFNLLGESTTAAELAQKTGAEETLIVRLMRVLTGYDIVSEVAEHTYGQTSLSKALTVPATRDLNKHTFDSSWGCIGKLPTYLAELGYKNPEDPEKTLSHYATGTDFFGYLRDDPVRLVRFNSAMKGAAGLLASPIPKPLLDSSGTNANAVVMVDVGGGIGQVTEKTMEENPQVQGRFVVQDLGAIIEEARAKTPSYEVMEYDFFTPQPVKGASIYFMRRVLHDFPDSKCREILRNQIQGMVKGHSKLLVCETVLPATGCTGFESLADISRATFSSMQRSEKHWRALLASVGLKVVKIWPPKEGPFPVIESELE</sequence>
<feature type="domain" description="O-methyltransferase C-terminal" evidence="5">
    <location>
        <begin position="183"/>
        <end position="375"/>
    </location>
</feature>
<dbReference type="InterPro" id="IPR036388">
    <property type="entry name" value="WH-like_DNA-bd_sf"/>
</dbReference>
<feature type="domain" description="O-methyltransferase dimerisation" evidence="6">
    <location>
        <begin position="66"/>
        <end position="141"/>
    </location>
</feature>
<proteinExistence type="predicted"/>
<name>A0A072P924_9EURO</name>